<dbReference type="SUPFAM" id="SSF81321">
    <property type="entry name" value="Family A G protein-coupled receptor-like"/>
    <property type="match status" value="1"/>
</dbReference>
<organism evidence="13 14">
    <name type="scientific">Pristionchus pacificus</name>
    <name type="common">Parasitic nematode worm</name>
    <dbReference type="NCBI Taxonomy" id="54126"/>
    <lineage>
        <taxon>Eukaryota</taxon>
        <taxon>Metazoa</taxon>
        <taxon>Ecdysozoa</taxon>
        <taxon>Nematoda</taxon>
        <taxon>Chromadorea</taxon>
        <taxon>Rhabditida</taxon>
        <taxon>Rhabditina</taxon>
        <taxon>Diplogasteromorpha</taxon>
        <taxon>Diplogasteroidea</taxon>
        <taxon>Neodiplogasteridae</taxon>
        <taxon>Pristionchus</taxon>
    </lineage>
</organism>
<dbReference type="GO" id="GO:0008194">
    <property type="term" value="F:UDP-glycosyltransferase activity"/>
    <property type="evidence" value="ECO:0000318"/>
    <property type="project" value="GO_Central"/>
</dbReference>
<evidence type="ECO:0000256" key="10">
    <source>
        <dbReference type="ARBA" id="ARBA00047475"/>
    </source>
</evidence>
<accession>A0A8R1U6Z4</accession>
<dbReference type="PROSITE" id="PS50026">
    <property type="entry name" value="EGF_3"/>
    <property type="match status" value="1"/>
</dbReference>
<name>A0A2A6C2S2_PRIPA</name>
<keyword evidence="14" id="KW-1185">Reference proteome</keyword>
<evidence type="ECO:0000256" key="5">
    <source>
        <dbReference type="ARBA" id="ARBA00022679"/>
    </source>
</evidence>
<dbReference type="PROSITE" id="PS01186">
    <property type="entry name" value="EGF_2"/>
    <property type="match status" value="1"/>
</dbReference>
<comment type="caution">
    <text evidence="11">Lacks conserved residue(s) required for the propagation of feature annotation.</text>
</comment>
<dbReference type="EnsemblMetazoa" id="PPA05791.1">
    <property type="protein sequence ID" value="PPA05791.1"/>
    <property type="gene ID" value="WBGene00095345"/>
</dbReference>
<evidence type="ECO:0000256" key="3">
    <source>
        <dbReference type="ARBA" id="ARBA00012544"/>
    </source>
</evidence>
<dbReference type="PANTHER" id="PTHR48043">
    <property type="entry name" value="EG:EG0003.4 PROTEIN-RELATED"/>
    <property type="match status" value="1"/>
</dbReference>
<gene>
    <name evidence="13" type="primary">WBGene00095345</name>
</gene>
<dbReference type="PANTHER" id="PTHR48043:SF23">
    <property type="entry name" value="UDP-GLUCURONOSYLTRANSFERASE"/>
    <property type="match status" value="1"/>
</dbReference>
<dbReference type="CDD" id="cd03784">
    <property type="entry name" value="GT1_Gtf-like"/>
    <property type="match status" value="1"/>
</dbReference>
<evidence type="ECO:0000256" key="1">
    <source>
        <dbReference type="ARBA" id="ARBA00004167"/>
    </source>
</evidence>
<keyword evidence="8" id="KW-1133">Transmembrane helix</keyword>
<keyword evidence="6" id="KW-0812">Transmembrane</keyword>
<feature type="domain" description="EGF-like" evidence="12">
    <location>
        <begin position="157"/>
        <end position="198"/>
    </location>
</feature>
<evidence type="ECO:0000256" key="8">
    <source>
        <dbReference type="ARBA" id="ARBA00022989"/>
    </source>
</evidence>
<keyword evidence="4" id="KW-0328">Glycosyltransferase</keyword>
<dbReference type="Gene3D" id="3.40.50.2000">
    <property type="entry name" value="Glycogen Phosphorylase B"/>
    <property type="match status" value="1"/>
</dbReference>
<dbReference type="InterPro" id="IPR019428">
    <property type="entry name" value="7TM_GPCR_serpentine_rcpt_Str"/>
</dbReference>
<dbReference type="GO" id="GO:0016020">
    <property type="term" value="C:membrane"/>
    <property type="evidence" value="ECO:0007669"/>
    <property type="project" value="UniProtKB-SubCell"/>
</dbReference>
<proteinExistence type="inferred from homology"/>
<evidence type="ECO:0000313" key="14">
    <source>
        <dbReference type="Proteomes" id="UP000005239"/>
    </source>
</evidence>
<keyword evidence="11" id="KW-1015">Disulfide bond</keyword>
<sequence>MYQCNFLLGQEITTPTETTTSTSLTMTTMIDPCATDTTGVCTCDANWQGANCDQTTIINRTLSTTPSCYQLPASLNTIANVTSDQTNTVEKCQAIMVADETNEFYVLSGALCYVGKVNGLTQSVDISSCSDVCLGNWREKCAGNGFGLLYHFIYTYDPNACTVTPSLCNADKNQGYCIDELAANSCVCAPGWKGANCDTSAPCTSQTIEPRRRMRLLFFVLGPFLLAESYKILVYNSKYSHSHSTFLGQIADTLVDAGHNVTSFLPIIVSTVRDGTEKSKKIYVQPDPVIKEFYDNQRQVNFFGIGMFNPAVSYLVGSMFANDFLRTCKRVIEEPGLIERLKDEHFDVYITENFDICGIALAHAIAPKAVIGSSSTFLFGSHFAEFGVEAAVSYRPSLVSSNVEVHSVVSRFWNVYAEIFSRLTFWYQRHVVNNLMKEHFGEHYPTIAEQASNVAYVLTNSEPLSETAAPTSARVINLPDIGTKTAKPLDEYWEGILNTRERTILLSFGSVAKSSMLPQESKQGILRAIARFPDITFIWKYEVDDEFSKEASKVENVVLTKWMPQVDILNHKNLALFITHGGMGSTRETGLRGVPGLFIPIFFDQPRNAGMAEFNGLGRVYDKFALHDDLKLSVMIREVLDNKKYRENAQRLSKMLAKKPFTSKELLIKHVEFAAEFGPSAALRPQSVDMNFVEYHNLDLFFIFLFISTASLYFSLIIGLILNALLIYVIRRFSKSSVGTYKTLLEIFAAFDIFLSILHKVAKPGAIIVGTTFGCVTNTPLESREITTFYCACFTIPFALMNIHFLYRFWCIRSPQLIARFSDYKFVAMIAMFPIGEFVVTEYEKKYGRMLKDGWIVMNYWVSKGELMFAPYPETFRLLTHNDKY</sequence>
<feature type="disulfide bond" evidence="11">
    <location>
        <begin position="188"/>
        <end position="197"/>
    </location>
</feature>
<keyword evidence="5" id="KW-0808">Transferase</keyword>
<reference evidence="14" key="1">
    <citation type="journal article" date="2008" name="Nat. Genet.">
        <title>The Pristionchus pacificus genome provides a unique perspective on nematode lifestyle and parasitism.</title>
        <authorList>
            <person name="Dieterich C."/>
            <person name="Clifton S.W."/>
            <person name="Schuster L.N."/>
            <person name="Chinwalla A."/>
            <person name="Delehaunty K."/>
            <person name="Dinkelacker I."/>
            <person name="Fulton L."/>
            <person name="Fulton R."/>
            <person name="Godfrey J."/>
            <person name="Minx P."/>
            <person name="Mitreva M."/>
            <person name="Roeseler W."/>
            <person name="Tian H."/>
            <person name="Witte H."/>
            <person name="Yang S.P."/>
            <person name="Wilson R.K."/>
            <person name="Sommer R.J."/>
        </authorList>
    </citation>
    <scope>NUCLEOTIDE SEQUENCE [LARGE SCALE GENOMIC DNA]</scope>
    <source>
        <strain evidence="14">PS312</strain>
    </source>
</reference>
<dbReference type="FunFam" id="3.40.50.2000:FF:000038">
    <property type="entry name" value="UDP-GlucuronosylTransferase"/>
    <property type="match status" value="1"/>
</dbReference>
<evidence type="ECO:0000256" key="2">
    <source>
        <dbReference type="ARBA" id="ARBA00009995"/>
    </source>
</evidence>
<evidence type="ECO:0000256" key="4">
    <source>
        <dbReference type="ARBA" id="ARBA00022676"/>
    </source>
</evidence>
<dbReference type="Pfam" id="PF00201">
    <property type="entry name" value="UDPGT"/>
    <property type="match status" value="1"/>
</dbReference>
<keyword evidence="11" id="KW-0245">EGF-like domain</keyword>
<comment type="subcellular location">
    <subcellularLocation>
        <location evidence="1">Membrane</location>
        <topology evidence="1">Single-pass membrane protein</topology>
    </subcellularLocation>
</comment>
<evidence type="ECO:0000256" key="7">
    <source>
        <dbReference type="ARBA" id="ARBA00022729"/>
    </source>
</evidence>
<dbReference type="InterPro" id="IPR050271">
    <property type="entry name" value="UDP-glycosyltransferase"/>
</dbReference>
<evidence type="ECO:0000256" key="9">
    <source>
        <dbReference type="ARBA" id="ARBA00023136"/>
    </source>
</evidence>
<dbReference type="GO" id="GO:0015020">
    <property type="term" value="F:glucuronosyltransferase activity"/>
    <property type="evidence" value="ECO:0007669"/>
    <property type="project" value="UniProtKB-EC"/>
</dbReference>
<evidence type="ECO:0000313" key="13">
    <source>
        <dbReference type="EnsemblMetazoa" id="PPA05791.1"/>
    </source>
</evidence>
<dbReference type="OrthoDB" id="5835829at2759"/>
<dbReference type="SUPFAM" id="SSF53756">
    <property type="entry name" value="UDP-Glycosyltransferase/glycogen phosphorylase"/>
    <property type="match status" value="1"/>
</dbReference>
<dbReference type="PROSITE" id="PS00022">
    <property type="entry name" value="EGF_1"/>
    <property type="match status" value="1"/>
</dbReference>
<evidence type="ECO:0000259" key="12">
    <source>
        <dbReference type="PROSITE" id="PS50026"/>
    </source>
</evidence>
<evidence type="ECO:0000256" key="11">
    <source>
        <dbReference type="PROSITE-ProRule" id="PRU00076"/>
    </source>
</evidence>
<reference evidence="13" key="2">
    <citation type="submission" date="2022-06" db="UniProtKB">
        <authorList>
            <consortium name="EnsemblMetazoa"/>
        </authorList>
    </citation>
    <scope>IDENTIFICATION</scope>
    <source>
        <strain evidence="13">PS312</strain>
    </source>
</reference>
<accession>A0A2A6C2S2</accession>
<dbReference type="AlphaFoldDB" id="A0A2A6C2S2"/>
<comment type="similarity">
    <text evidence="2">Belongs to the UDP-glycosyltransferase family.</text>
</comment>
<dbReference type="InterPro" id="IPR002213">
    <property type="entry name" value="UDP_glucos_trans"/>
</dbReference>
<dbReference type="Pfam" id="PF10326">
    <property type="entry name" value="7TM_GPCR_Str"/>
    <property type="match status" value="1"/>
</dbReference>
<protein>
    <recommendedName>
        <fullName evidence="3">glucuronosyltransferase</fullName>
        <ecNumber evidence="3">2.4.1.17</ecNumber>
    </recommendedName>
</protein>
<keyword evidence="7" id="KW-0732">Signal</keyword>
<dbReference type="EC" id="2.4.1.17" evidence="3"/>
<keyword evidence="9" id="KW-0472">Membrane</keyword>
<evidence type="ECO:0000256" key="6">
    <source>
        <dbReference type="ARBA" id="ARBA00022692"/>
    </source>
</evidence>
<dbReference type="Proteomes" id="UP000005239">
    <property type="component" value="Unassembled WGS sequence"/>
</dbReference>
<comment type="catalytic activity">
    <reaction evidence="10">
        <text>glucuronate acceptor + UDP-alpha-D-glucuronate = acceptor beta-D-glucuronoside + UDP + H(+)</text>
        <dbReference type="Rhea" id="RHEA:21032"/>
        <dbReference type="ChEBI" id="CHEBI:15378"/>
        <dbReference type="ChEBI" id="CHEBI:58052"/>
        <dbReference type="ChEBI" id="CHEBI:58223"/>
        <dbReference type="ChEBI" id="CHEBI:132367"/>
        <dbReference type="ChEBI" id="CHEBI:132368"/>
        <dbReference type="EC" id="2.4.1.17"/>
    </reaction>
</comment>
<dbReference type="InterPro" id="IPR000742">
    <property type="entry name" value="EGF"/>
</dbReference>